<feature type="compositionally biased region" description="Polar residues" evidence="2">
    <location>
        <begin position="71"/>
        <end position="82"/>
    </location>
</feature>
<reference evidence="3" key="1">
    <citation type="submission" date="2018-07" db="EMBL/GenBank/DDBJ databases">
        <authorList>
            <person name="Zhang H."/>
            <person name="Zhang X."/>
        </authorList>
    </citation>
    <scope>NUCLEOTIDE SEQUENCE</scope>
</reference>
<dbReference type="GO" id="GO:0051539">
    <property type="term" value="F:4 iron, 4 sulfur cluster binding"/>
    <property type="evidence" value="ECO:0007669"/>
    <property type="project" value="InterPro"/>
</dbReference>
<proteinExistence type="predicted"/>
<evidence type="ECO:0000256" key="2">
    <source>
        <dbReference type="SAM" id="MobiDB-lite"/>
    </source>
</evidence>
<comment type="cofactor">
    <cofactor evidence="1">
        <name>[4Fe-4S] cluster</name>
        <dbReference type="ChEBI" id="CHEBI:49883"/>
    </cofactor>
</comment>
<dbReference type="GO" id="GO:0009055">
    <property type="term" value="F:electron transfer activity"/>
    <property type="evidence" value="ECO:0007669"/>
    <property type="project" value="InterPro"/>
</dbReference>
<sequence length="82" mass="9000">MAHPAKIHDTCIGRTQRVRARPTDALETIPWDGCKANQTAPAPRTEDCVGRKRCESARPTDPLSARVYPGSETTRSMGSAHR</sequence>
<dbReference type="InterPro" id="IPR017491">
    <property type="entry name" value="PSI_PsaC"/>
</dbReference>
<dbReference type="AlphaFoldDB" id="A0A482CGZ2"/>
<dbReference type="GO" id="GO:0042651">
    <property type="term" value="C:thylakoid membrane"/>
    <property type="evidence" value="ECO:0007669"/>
    <property type="project" value="InterPro"/>
</dbReference>
<feature type="region of interest" description="Disordered" evidence="2">
    <location>
        <begin position="36"/>
        <end position="82"/>
    </location>
</feature>
<dbReference type="RefSeq" id="YP_009589790.1">
    <property type="nucleotide sequence ID" value="NC_041645.1"/>
</dbReference>
<evidence type="ECO:0000256" key="1">
    <source>
        <dbReference type="ARBA" id="ARBA00001966"/>
    </source>
</evidence>
<dbReference type="GO" id="GO:0009522">
    <property type="term" value="C:photosystem I"/>
    <property type="evidence" value="ECO:0007669"/>
    <property type="project" value="InterPro"/>
</dbReference>
<reference evidence="3" key="2">
    <citation type="journal article" date="2019" name="J. ISSAAS">
        <title>The Unique Evolutionary Trajectory 1 and Dynamic Conformations of DR and IR/DR-coexisting Plastomes of the Early Vascular Plant Selaginellaceae (Lycophyte).</title>
        <authorList>
            <person name="Zhang H.-R."/>
            <person name="Xiang Q.-P."/>
            <person name="Zhang X.-C."/>
        </authorList>
    </citation>
    <scope>NUCLEOTIDE SEQUENCE</scope>
</reference>
<organism evidence="3">
    <name type="scientific">Selaginella sanguinolenta</name>
    <dbReference type="NCBI Taxonomy" id="493175"/>
    <lineage>
        <taxon>Eukaryota</taxon>
        <taxon>Viridiplantae</taxon>
        <taxon>Streptophyta</taxon>
        <taxon>Embryophyta</taxon>
        <taxon>Tracheophyta</taxon>
        <taxon>Lycopodiopsida</taxon>
        <taxon>Selaginellales</taxon>
        <taxon>Selaginellaceae</taxon>
        <taxon>Selaginella</taxon>
    </lineage>
</organism>
<evidence type="ECO:0000313" key="3">
    <source>
        <dbReference type="EMBL" id="QBL76369.1"/>
    </source>
</evidence>
<dbReference type="GeneID" id="39721680"/>
<protein>
    <submittedName>
        <fullName evidence="3">Photosystem I subunit VII</fullName>
    </submittedName>
</protein>
<dbReference type="Gene3D" id="3.30.70.20">
    <property type="match status" value="1"/>
</dbReference>
<feature type="compositionally biased region" description="Basic and acidic residues" evidence="2">
    <location>
        <begin position="44"/>
        <end position="58"/>
    </location>
</feature>
<gene>
    <name evidence="3" type="primary">psaC</name>
</gene>
<accession>A0A482CGZ2</accession>
<dbReference type="GO" id="GO:0009773">
    <property type="term" value="P:photosynthetic electron transport in photosystem I"/>
    <property type="evidence" value="ECO:0007669"/>
    <property type="project" value="InterPro"/>
</dbReference>
<name>A0A482CGZ2_9TRAC</name>
<keyword evidence="3" id="KW-0150">Chloroplast</keyword>
<dbReference type="EMBL" id="MH598536">
    <property type="protein sequence ID" value="QBL76369.1"/>
    <property type="molecule type" value="Genomic_DNA"/>
</dbReference>
<geneLocation type="chloroplast" evidence="3"/>
<keyword evidence="3" id="KW-0934">Plastid</keyword>
<dbReference type="NCBIfam" id="TIGR03048">
    <property type="entry name" value="PS_I_psaC"/>
    <property type="match status" value="1"/>
</dbReference>